<organism evidence="2 3">
    <name type="scientific">Rhodococcus opacus</name>
    <name type="common">Nocardia opaca</name>
    <dbReference type="NCBI Taxonomy" id="37919"/>
    <lineage>
        <taxon>Bacteria</taxon>
        <taxon>Bacillati</taxon>
        <taxon>Actinomycetota</taxon>
        <taxon>Actinomycetes</taxon>
        <taxon>Mycobacteriales</taxon>
        <taxon>Nocardiaceae</taxon>
        <taxon>Rhodococcus</taxon>
    </lineage>
</organism>
<evidence type="ECO:0000313" key="2">
    <source>
        <dbReference type="EMBL" id="ANS27515.1"/>
    </source>
</evidence>
<name>A0A1B1K4J5_RHOOP</name>
<dbReference type="PATRIC" id="fig|37919.13.peg.2889"/>
<dbReference type="SUPFAM" id="SSF63829">
    <property type="entry name" value="Calcium-dependent phosphotriesterase"/>
    <property type="match status" value="1"/>
</dbReference>
<reference evidence="2 3" key="1">
    <citation type="submission" date="2014-07" db="EMBL/GenBank/DDBJ databases">
        <authorList>
            <person name="Zhang J.E."/>
            <person name="Yang H."/>
            <person name="Guo J."/>
            <person name="Deng Z."/>
            <person name="Luo H."/>
            <person name="Luo M."/>
            <person name="Zhao B."/>
        </authorList>
    </citation>
    <scope>NUCLEOTIDE SEQUENCE [LARGE SCALE GENOMIC DNA]</scope>
    <source>
        <strain evidence="2 3">1CP</strain>
    </source>
</reference>
<keyword evidence="1" id="KW-0732">Signal</keyword>
<sequence length="310" mass="30669">MMRRELAALAGGAALCAGLLVVAPAAAGPAFSPPGGACTPWSVSEVTSGAGVLENLAFDGAGTMLVSRTGLVGGGALDGVAPDGTVTPIVPEVESPGGIAVDGADAYFATGNSFAAGVTGSASGTVDVVNLATGDTRTVAEGLVMPNGLVRLSNGDILTARNLGSGAGLTRVPAADPHTPEVVRTDLGTVDGLAAHDGNVYTVTTFDTTTTLRILREDDLSGPVVSVELPGSGPLNAADDLTVGPDGIVYVAYNGGGKVVRVDPTTGESCALVSGLPLVSSVRFGAGPGWDADALYATSFTGKIYKLERS</sequence>
<dbReference type="AlphaFoldDB" id="A0A1B1K4J5"/>
<feature type="signal peptide" evidence="1">
    <location>
        <begin position="1"/>
        <end position="27"/>
    </location>
</feature>
<evidence type="ECO:0000313" key="3">
    <source>
        <dbReference type="Proteomes" id="UP000186108"/>
    </source>
</evidence>
<proteinExistence type="predicted"/>
<evidence type="ECO:0008006" key="4">
    <source>
        <dbReference type="Google" id="ProtNLM"/>
    </source>
</evidence>
<dbReference type="Proteomes" id="UP000186108">
    <property type="component" value="Chromosome"/>
</dbReference>
<gene>
    <name evidence="2" type="ORF">R1CP_14055</name>
</gene>
<protein>
    <recommendedName>
        <fullName evidence="4">SMP-30/Gluconolactonase/LRE-like region domain-containing protein</fullName>
    </recommendedName>
</protein>
<feature type="chain" id="PRO_5038574214" description="SMP-30/Gluconolactonase/LRE-like region domain-containing protein" evidence="1">
    <location>
        <begin position="28"/>
        <end position="310"/>
    </location>
</feature>
<evidence type="ECO:0000256" key="1">
    <source>
        <dbReference type="SAM" id="SignalP"/>
    </source>
</evidence>
<dbReference type="InterPro" id="IPR011042">
    <property type="entry name" value="6-blade_b-propeller_TolB-like"/>
</dbReference>
<dbReference type="Gene3D" id="2.120.10.30">
    <property type="entry name" value="TolB, C-terminal domain"/>
    <property type="match status" value="1"/>
</dbReference>
<accession>A0A1B1K4J5</accession>
<dbReference type="EMBL" id="CP009111">
    <property type="protein sequence ID" value="ANS27515.1"/>
    <property type="molecule type" value="Genomic_DNA"/>
</dbReference>